<proteinExistence type="predicted"/>
<accession>A0A1I1D6H6</accession>
<name>A0A1I1D6H6_9FLAO</name>
<evidence type="ECO:0000313" key="4">
    <source>
        <dbReference type="Proteomes" id="UP000199438"/>
    </source>
</evidence>
<dbReference type="AlphaFoldDB" id="A0A1I1D6H6"/>
<organism evidence="3 4">
    <name type="scientific">Zunongwangia mangrovi</name>
    <dbReference type="NCBI Taxonomy" id="1334022"/>
    <lineage>
        <taxon>Bacteria</taxon>
        <taxon>Pseudomonadati</taxon>
        <taxon>Bacteroidota</taxon>
        <taxon>Flavobacteriia</taxon>
        <taxon>Flavobacteriales</taxon>
        <taxon>Flavobacteriaceae</taxon>
        <taxon>Zunongwangia</taxon>
    </lineage>
</organism>
<dbReference type="STRING" id="1334022.SAMN04487907_10118"/>
<protein>
    <recommendedName>
        <fullName evidence="2">DUF3347 domain-containing protein</fullName>
    </recommendedName>
</protein>
<evidence type="ECO:0000259" key="2">
    <source>
        <dbReference type="Pfam" id="PF11827"/>
    </source>
</evidence>
<feature type="region of interest" description="Disordered" evidence="1">
    <location>
        <begin position="23"/>
        <end position="44"/>
    </location>
</feature>
<gene>
    <name evidence="3" type="ORF">SAMN04487907_10118</name>
</gene>
<dbReference type="EMBL" id="FOKV01000001">
    <property type="protein sequence ID" value="SFB68183.1"/>
    <property type="molecule type" value="Genomic_DNA"/>
</dbReference>
<dbReference type="RefSeq" id="WP_092539377.1">
    <property type="nucleotide sequence ID" value="NZ_FOKV01000001.1"/>
</dbReference>
<evidence type="ECO:0000256" key="1">
    <source>
        <dbReference type="SAM" id="MobiDB-lite"/>
    </source>
</evidence>
<evidence type="ECO:0000313" key="3">
    <source>
        <dbReference type="EMBL" id="SFB68183.1"/>
    </source>
</evidence>
<feature type="domain" description="DUF3347" evidence="2">
    <location>
        <begin position="72"/>
        <end position="138"/>
    </location>
</feature>
<keyword evidence="4" id="KW-1185">Reference proteome</keyword>
<dbReference type="OrthoDB" id="5513217at2"/>
<dbReference type="PROSITE" id="PS51257">
    <property type="entry name" value="PROKAR_LIPOPROTEIN"/>
    <property type="match status" value="1"/>
</dbReference>
<dbReference type="Pfam" id="PF11827">
    <property type="entry name" value="DUF3347"/>
    <property type="match status" value="1"/>
</dbReference>
<dbReference type="InterPro" id="IPR021782">
    <property type="entry name" value="DUF3347"/>
</dbReference>
<dbReference type="Proteomes" id="UP000199438">
    <property type="component" value="Unassembled WGS sequence"/>
</dbReference>
<reference evidence="4" key="1">
    <citation type="submission" date="2016-10" db="EMBL/GenBank/DDBJ databases">
        <authorList>
            <person name="Varghese N."/>
            <person name="Submissions S."/>
        </authorList>
    </citation>
    <scope>NUCLEOTIDE SEQUENCE [LARGE SCALE GENOMIC DNA]</scope>
    <source>
        <strain evidence="4">DSM 24499</strain>
    </source>
</reference>
<sequence>MKRIHRNLFFIALSAGIVSFTSCKENKETSTETSAETSHEEMEMSHDEEMGEESAMEMSEAEFDDEKVAANYEAYLDLKDALVATDAEAAQTAAKKLSENTEAEIMEVANKIAEASDIEAQRKAFSELTAMMEPVLENAIASGAIYKQFCPMAFEGKGDYWFASSEEINNPYFGDKMLHCGRVEKTIQ</sequence>